<dbReference type="SUPFAM" id="SSF52172">
    <property type="entry name" value="CheY-like"/>
    <property type="match status" value="1"/>
</dbReference>
<proteinExistence type="predicted"/>
<dbReference type="InterPro" id="IPR011006">
    <property type="entry name" value="CheY-like_superfamily"/>
</dbReference>
<protein>
    <recommendedName>
        <fullName evidence="3">Response regulator</fullName>
    </recommendedName>
</protein>
<evidence type="ECO:0000313" key="1">
    <source>
        <dbReference type="EMBL" id="KIZ40672.1"/>
    </source>
</evidence>
<evidence type="ECO:0000313" key="2">
    <source>
        <dbReference type="Proteomes" id="UP000032515"/>
    </source>
</evidence>
<evidence type="ECO:0008006" key="3">
    <source>
        <dbReference type="Google" id="ProtNLM"/>
    </source>
</evidence>
<dbReference type="RefSeq" id="WP_044413573.1">
    <property type="nucleotide sequence ID" value="NZ_JXXE01000342.1"/>
</dbReference>
<dbReference type="EMBL" id="JXXE01000342">
    <property type="protein sequence ID" value="KIZ40672.1"/>
    <property type="molecule type" value="Genomic_DNA"/>
</dbReference>
<gene>
    <name evidence="1" type="ORF">OO17_17090</name>
</gene>
<name>A0A0D7EMJ2_RHOPL</name>
<accession>A0A0D7EMJ2</accession>
<dbReference type="Proteomes" id="UP000032515">
    <property type="component" value="Unassembled WGS sequence"/>
</dbReference>
<reference evidence="1 2" key="1">
    <citation type="submission" date="2014-11" db="EMBL/GenBank/DDBJ databases">
        <title>Genomics and ecophysiology of heterotrophic nitrogen fixing bacteria isolated from estuarine surface water.</title>
        <authorList>
            <person name="Bentzon-Tilia M."/>
            <person name="Severin I."/>
            <person name="Hansen L.H."/>
            <person name="Riemann L."/>
        </authorList>
    </citation>
    <scope>NUCLEOTIDE SEQUENCE [LARGE SCALE GENOMIC DNA]</scope>
    <source>
        <strain evidence="1 2">BAL398</strain>
    </source>
</reference>
<dbReference type="PATRIC" id="fig|1076.23.peg.3670"/>
<organism evidence="1 2">
    <name type="scientific">Rhodopseudomonas palustris</name>
    <dbReference type="NCBI Taxonomy" id="1076"/>
    <lineage>
        <taxon>Bacteria</taxon>
        <taxon>Pseudomonadati</taxon>
        <taxon>Pseudomonadota</taxon>
        <taxon>Alphaproteobacteria</taxon>
        <taxon>Hyphomicrobiales</taxon>
        <taxon>Nitrobacteraceae</taxon>
        <taxon>Rhodopseudomonas</taxon>
    </lineage>
</organism>
<dbReference type="AlphaFoldDB" id="A0A0D7EMJ2"/>
<comment type="caution">
    <text evidence="1">The sequence shown here is derived from an EMBL/GenBank/DDBJ whole genome shotgun (WGS) entry which is preliminary data.</text>
</comment>
<sequence length="131" mass="13645">MGLKSSPPLTDELAGARILVAEDEILIALDIRSMLIDAGAEVLGPATTLAAAKTIAQTASLTGAMLDVRLGRETSEAIAVTLSERNIPFVFYTGEALPAHIQARWPNCIVVAKPASQSVVVAAIACLIHAK</sequence>
<dbReference type="OrthoDB" id="582170at2"/>
<dbReference type="Gene3D" id="3.40.50.2300">
    <property type="match status" value="1"/>
</dbReference>